<dbReference type="EMBL" id="LBMM01002627">
    <property type="protein sequence ID" value="KMQ94573.1"/>
    <property type="molecule type" value="Genomic_DNA"/>
</dbReference>
<dbReference type="Proteomes" id="UP000036403">
    <property type="component" value="Unassembled WGS sequence"/>
</dbReference>
<evidence type="ECO:0000256" key="1">
    <source>
        <dbReference type="SAM" id="MobiDB-lite"/>
    </source>
</evidence>
<dbReference type="PaxDb" id="67767-A0A0J7KWB8"/>
<sequence>MSELVISGAASQKFPFWIRSGSLGGLRPGRRKKDYASRAHTKAPNSRTLRSIPLCVAARETSTKKINDIPIRLPPGREALSCVVHPQDENIGMVAAGASEQQEQHELEEESGFVGTRVKGGERQRATEEERKTGRAMEERIEEEIPSRRVLAMCDPV</sequence>
<evidence type="ECO:0000313" key="3">
    <source>
        <dbReference type="Proteomes" id="UP000036403"/>
    </source>
</evidence>
<gene>
    <name evidence="2" type="ORF">RF55_5266</name>
</gene>
<accession>A0A0J7KWB8</accession>
<name>A0A0J7KWB8_LASNI</name>
<evidence type="ECO:0000313" key="2">
    <source>
        <dbReference type="EMBL" id="KMQ94573.1"/>
    </source>
</evidence>
<protein>
    <submittedName>
        <fullName evidence="2">Uncharacterized protein</fullName>
    </submittedName>
</protein>
<dbReference type="AlphaFoldDB" id="A0A0J7KWB8"/>
<comment type="caution">
    <text evidence="2">The sequence shown here is derived from an EMBL/GenBank/DDBJ whole genome shotgun (WGS) entry which is preliminary data.</text>
</comment>
<organism evidence="2 3">
    <name type="scientific">Lasius niger</name>
    <name type="common">Black garden ant</name>
    <dbReference type="NCBI Taxonomy" id="67767"/>
    <lineage>
        <taxon>Eukaryota</taxon>
        <taxon>Metazoa</taxon>
        <taxon>Ecdysozoa</taxon>
        <taxon>Arthropoda</taxon>
        <taxon>Hexapoda</taxon>
        <taxon>Insecta</taxon>
        <taxon>Pterygota</taxon>
        <taxon>Neoptera</taxon>
        <taxon>Endopterygota</taxon>
        <taxon>Hymenoptera</taxon>
        <taxon>Apocrita</taxon>
        <taxon>Aculeata</taxon>
        <taxon>Formicoidea</taxon>
        <taxon>Formicidae</taxon>
        <taxon>Formicinae</taxon>
        <taxon>Lasius</taxon>
        <taxon>Lasius</taxon>
    </lineage>
</organism>
<proteinExistence type="predicted"/>
<reference evidence="2 3" key="1">
    <citation type="submission" date="2015-04" db="EMBL/GenBank/DDBJ databases">
        <title>Lasius niger genome sequencing.</title>
        <authorList>
            <person name="Konorov E.A."/>
            <person name="Nikitin M.A."/>
            <person name="Kirill M.V."/>
            <person name="Chang P."/>
        </authorList>
    </citation>
    <scope>NUCLEOTIDE SEQUENCE [LARGE SCALE GENOMIC DNA]</scope>
    <source>
        <tissue evidence="2">Whole</tissue>
    </source>
</reference>
<feature type="compositionally biased region" description="Basic and acidic residues" evidence="1">
    <location>
        <begin position="119"/>
        <end position="139"/>
    </location>
</feature>
<keyword evidence="3" id="KW-1185">Reference proteome</keyword>
<feature type="region of interest" description="Disordered" evidence="1">
    <location>
        <begin position="118"/>
        <end position="139"/>
    </location>
</feature>
<feature type="region of interest" description="Disordered" evidence="1">
    <location>
        <begin position="27"/>
        <end position="46"/>
    </location>
</feature>